<organism evidence="3 4">
    <name type="scientific">Cellulomonas uda</name>
    <dbReference type="NCBI Taxonomy" id="1714"/>
    <lineage>
        <taxon>Bacteria</taxon>
        <taxon>Bacillati</taxon>
        <taxon>Actinomycetota</taxon>
        <taxon>Actinomycetes</taxon>
        <taxon>Micrococcales</taxon>
        <taxon>Cellulomonadaceae</taxon>
        <taxon>Cellulomonas</taxon>
    </lineage>
</organism>
<comment type="caution">
    <text evidence="3">The sequence shown here is derived from an EMBL/GenBank/DDBJ whole genome shotgun (WGS) entry which is preliminary data.</text>
</comment>
<dbReference type="Gene3D" id="3.90.1140.10">
    <property type="entry name" value="Cyclic phosphodiesterase"/>
    <property type="match status" value="1"/>
</dbReference>
<dbReference type="SUPFAM" id="SSF55144">
    <property type="entry name" value="LigT-like"/>
    <property type="match status" value="1"/>
</dbReference>
<dbReference type="AlphaFoldDB" id="A0A4Y3KD23"/>
<gene>
    <name evidence="3" type="ORF">CUD01_20200</name>
</gene>
<dbReference type="Proteomes" id="UP000315842">
    <property type="component" value="Unassembled WGS sequence"/>
</dbReference>
<evidence type="ECO:0000313" key="3">
    <source>
        <dbReference type="EMBL" id="GEA81576.1"/>
    </source>
</evidence>
<feature type="compositionally biased region" description="Basic and acidic residues" evidence="1">
    <location>
        <begin position="144"/>
        <end position="157"/>
    </location>
</feature>
<reference evidence="3 4" key="1">
    <citation type="submission" date="2019-06" db="EMBL/GenBank/DDBJ databases">
        <title>Whole genome shotgun sequence of Cellulomonas uda NBRC 3747.</title>
        <authorList>
            <person name="Hosoyama A."/>
            <person name="Uohara A."/>
            <person name="Ohji S."/>
            <person name="Ichikawa N."/>
        </authorList>
    </citation>
    <scope>NUCLEOTIDE SEQUENCE [LARGE SCALE GENOMIC DNA]</scope>
    <source>
        <strain evidence="3 4">NBRC 3747</strain>
    </source>
</reference>
<dbReference type="InterPro" id="IPR009097">
    <property type="entry name" value="Cyclic_Pdiesterase"/>
</dbReference>
<name>A0A4Y3KD23_CELUD</name>
<evidence type="ECO:0000256" key="1">
    <source>
        <dbReference type="SAM" id="MobiDB-lite"/>
    </source>
</evidence>
<evidence type="ECO:0000313" key="4">
    <source>
        <dbReference type="Proteomes" id="UP000315842"/>
    </source>
</evidence>
<sequence length="210" mass="22297">MWPSDEVLDHLDLTLASVRGGPSGPSSDVRWSARETWHLTTSFYGDVPDGLVPDLVAALDAACAGLAPYPLGLRGAGVFSHRTLWVGAAGALDAHQHVVRASRDAGELVGAQQDARVRERPHLTIGRARPGSGPPRRRSSRPAAEGERPRDTARPGDDPLAALVRALAVYEGPRWSVEEVRVVESMPGAGRGGGPLYRTVERLPLRGAGS</sequence>
<feature type="region of interest" description="Disordered" evidence="1">
    <location>
        <begin position="110"/>
        <end position="158"/>
    </location>
</feature>
<dbReference type="InterPro" id="IPR014051">
    <property type="entry name" value="Phosphoesterase_HXTX"/>
</dbReference>
<keyword evidence="4" id="KW-1185">Reference proteome</keyword>
<dbReference type="EMBL" id="BJLP01000032">
    <property type="protein sequence ID" value="GEA81576.1"/>
    <property type="molecule type" value="Genomic_DNA"/>
</dbReference>
<feature type="domain" description="Phosphoesterase HXTX" evidence="2">
    <location>
        <begin position="27"/>
        <end position="82"/>
    </location>
</feature>
<evidence type="ECO:0000259" key="2">
    <source>
        <dbReference type="Pfam" id="PF02834"/>
    </source>
</evidence>
<proteinExistence type="predicted"/>
<accession>A0A4Y3KD23</accession>
<protein>
    <submittedName>
        <fullName evidence="3">RNA 2',3'-cyclic phosphodiesterase</fullName>
    </submittedName>
</protein>
<dbReference type="Pfam" id="PF02834">
    <property type="entry name" value="LigT_PEase"/>
    <property type="match status" value="1"/>
</dbReference>